<proteinExistence type="inferred from homology"/>
<keyword evidence="6" id="KW-0067">ATP-binding</keyword>
<feature type="region of interest" description="Disordered" evidence="9">
    <location>
        <begin position="1301"/>
        <end position="1357"/>
    </location>
</feature>
<dbReference type="Gene3D" id="3.40.50.300">
    <property type="entry name" value="P-loop containing nucleotide triphosphate hydrolases"/>
    <property type="match status" value="1"/>
</dbReference>
<dbReference type="SUPFAM" id="SSF52540">
    <property type="entry name" value="P-loop containing nucleoside triphosphate hydrolases"/>
    <property type="match status" value="2"/>
</dbReference>
<feature type="compositionally biased region" description="Basic and acidic residues" evidence="9">
    <location>
        <begin position="1312"/>
        <end position="1325"/>
    </location>
</feature>
<dbReference type="CDD" id="cd18793">
    <property type="entry name" value="SF2_C_SNF"/>
    <property type="match status" value="1"/>
</dbReference>
<keyword evidence="8" id="KW-0539">Nucleus</keyword>
<feature type="compositionally biased region" description="Polar residues" evidence="9">
    <location>
        <begin position="1335"/>
        <end position="1357"/>
    </location>
</feature>
<protein>
    <submittedName>
        <fullName evidence="10">Uncharacterized protein</fullName>
    </submittedName>
</protein>
<feature type="compositionally biased region" description="Basic and acidic residues" evidence="9">
    <location>
        <begin position="8"/>
        <end position="17"/>
    </location>
</feature>
<keyword evidence="7" id="KW-0238">DNA-binding</keyword>
<comment type="similarity">
    <text evidence="2">Belongs to the SNF2/RAD54 helicase family.</text>
</comment>
<keyword evidence="5" id="KW-0347">Helicase</keyword>
<dbReference type="GO" id="GO:0004386">
    <property type="term" value="F:helicase activity"/>
    <property type="evidence" value="ECO:0007669"/>
    <property type="project" value="UniProtKB-KW"/>
</dbReference>
<evidence type="ECO:0000256" key="2">
    <source>
        <dbReference type="ARBA" id="ARBA00007025"/>
    </source>
</evidence>
<dbReference type="InterPro" id="IPR027417">
    <property type="entry name" value="P-loop_NTPase"/>
</dbReference>
<dbReference type="InterPro" id="IPR001650">
    <property type="entry name" value="Helicase_C-like"/>
</dbReference>
<dbReference type="EnsemblPlants" id="EMT20259">
    <property type="protein sequence ID" value="EMT20259"/>
    <property type="gene ID" value="F775_04321"/>
</dbReference>
<accession>R7WGG7</accession>
<evidence type="ECO:0000256" key="9">
    <source>
        <dbReference type="SAM" id="MobiDB-lite"/>
    </source>
</evidence>
<evidence type="ECO:0000256" key="3">
    <source>
        <dbReference type="ARBA" id="ARBA00022741"/>
    </source>
</evidence>
<dbReference type="GO" id="GO:0005634">
    <property type="term" value="C:nucleus"/>
    <property type="evidence" value="ECO:0007669"/>
    <property type="project" value="UniProtKB-SubCell"/>
</dbReference>
<evidence type="ECO:0000256" key="4">
    <source>
        <dbReference type="ARBA" id="ARBA00022801"/>
    </source>
</evidence>
<dbReference type="InterPro" id="IPR049730">
    <property type="entry name" value="SNF2/RAD54-like_C"/>
</dbReference>
<evidence type="ECO:0000256" key="8">
    <source>
        <dbReference type="ARBA" id="ARBA00023242"/>
    </source>
</evidence>
<feature type="region of interest" description="Disordered" evidence="9">
    <location>
        <begin position="981"/>
        <end position="1011"/>
    </location>
</feature>
<dbReference type="PANTHER" id="PTHR45797">
    <property type="entry name" value="RAD54-LIKE"/>
    <property type="match status" value="1"/>
</dbReference>
<dbReference type="SMART" id="SM00487">
    <property type="entry name" value="DEXDc"/>
    <property type="match status" value="1"/>
</dbReference>
<dbReference type="Pfam" id="PF00176">
    <property type="entry name" value="SNF2-rel_dom"/>
    <property type="match status" value="2"/>
</dbReference>
<sequence>MDVNGKLSDGDLKKTEALHSNGQPVDDVIIIESEGDENKVVVETNIIEGPFEEHKEHRCDKTDNSAHEEASMSSDDDSDSDLYGFLRESENEQTSESDVEETDIEVALPEEKVEELVAEFHYVESKAAEAQESLEKESLEKIEAEVRLELSERLQGDALDLAVSIEMEQFKKEWSTELDDLEIRSAVLLEELDAAGVELPSLYKSIESQAPNVCETEAWKNRTHWVGSQVPEQANQSIRKADESLQSCRPVRRKHGRLLEEGASGFLAGKVPVVDDDSVQCHEKSWSSFNELIKSNEGAKTSFGSSNWASVYLANTPQEAAALGLQFPGVDEVEEIAEVDGAVDDIKCVDEIELSEEQRRKYRKVREEDDAKAIKRLRRYMEKRTDGWCKGNFGLASSSNGCCKLPLDDGVLDTNSGRPESEKQKMDKDEVSAELLKRTREDDVELDHKRSKTVVIESDDDMQMDRKLVLHIKDSEHSSAELEKGVDIIDLDLFPSQSPKFSDMDLPKAFKCTICTKMLNASDVHRHPVLDVAVCGSCRFLVIEKNRLEGPVSGGYCTCQLEHLISECDKALSGVESSDLEGDNTSGTETNDPVSKHKRKKKIRRIMDDTELGEETKRKIAMEKARQEHLKSMHEQSASKLRSSNTGTSSGALSEVFLQDAGDGHIVNPAREEDEEPVRIPSSISAKLKPHQVAGIIFLWENVIQSVRTVKSGDKGFGCILAHNMGLGKTFQVITFLYVVMRCAQLGLRTALIVTPVNVLHNWKKEFTKWQPAELKPLRVYMLEDVPRLKRLYLLNKWRAKGGVLLIGYSSFRNLSLGRHVKEKDTADEISNALQMVDFVREGFLGSSHEFRNRFQNPIENGQHTNSTSDDVKIMNQRSHILYEQLKGFVQRMDMNVVKNDLPPKKVFVITVKLSQLQRKLYRRFLDVHGFSSGTSEKPYQHGGFFAKYQKLAQIWNHPGLLQMAKEQRGSLRREDAVENFLTDESSSDDNHNIEIQLPNGGKQKSRTDQRSKKIDFLNEESNWWENLLDDNTFKEADYSGKMVLLLDILATCYELGDKALVFSQNLTTLDLVEFYLSKMQIKGKEGKYWKQGKDWYRLDGSTPSSERQNLVERFNDPANTKVKCTLISTRAGSLGINLHAANRVVLLDGSWNPTHDLQAIYRVWRYGQMKPVYAYRLMAHGTMEEKIYKRQVTKEGLAARVVDRQQVSRTISKEEMLHLFEFGDEEMLDESGNDTIIDHTKVGTEKLSMPNSTELPVDTLMLNLLSDHPRWIAGYHEHEVLLQENEEERLTKEEQDMAWSNFKQSQQLDAVARKGAHDSERKPTETNPPPPKVTSRSRQAQQPKSHSNNQKKCTNLNHMLTLRSHGTKAGCTTSCDECGQNISWEALNRSDESVWMATRRVFEFMGHIQSQVEFYGNDIYDAFGSAMGNADKLSSLDMQLGENNLYGKQAQRKPGDPMCMGSDLVCTPPMCTVQDRVHGISRGFQTQTRVRKVSRELTLAPVHDPCTPGARGKELKIDKYIPSEQNDDITIVLKYTMPDSTQIARLNGINDIAKGRMAQKGEKGYGNTKEGGCSDTLIESSPDDDAFISIKGAISM</sequence>
<keyword evidence="3" id="KW-0547">Nucleotide-binding</keyword>
<dbReference type="Gene3D" id="3.40.50.10810">
    <property type="entry name" value="Tandem AAA-ATPase domain"/>
    <property type="match status" value="2"/>
</dbReference>
<feature type="region of interest" description="Disordered" evidence="9">
    <location>
        <begin position="576"/>
        <end position="602"/>
    </location>
</feature>
<dbReference type="PROSITE" id="PS51194">
    <property type="entry name" value="HELICASE_CTER"/>
    <property type="match status" value="1"/>
</dbReference>
<evidence type="ECO:0000256" key="6">
    <source>
        <dbReference type="ARBA" id="ARBA00022840"/>
    </source>
</evidence>
<feature type="region of interest" description="Disordered" evidence="9">
    <location>
        <begin position="626"/>
        <end position="650"/>
    </location>
</feature>
<name>R7WGG7_AEGTA</name>
<keyword evidence="4" id="KW-0378">Hydrolase</keyword>
<dbReference type="GO" id="GO:0005524">
    <property type="term" value="F:ATP binding"/>
    <property type="evidence" value="ECO:0007669"/>
    <property type="project" value="UniProtKB-KW"/>
</dbReference>
<feature type="compositionally biased region" description="Polar residues" evidence="9">
    <location>
        <begin position="635"/>
        <end position="650"/>
    </location>
</feature>
<evidence type="ECO:0000256" key="5">
    <source>
        <dbReference type="ARBA" id="ARBA00022806"/>
    </source>
</evidence>
<dbReference type="PANTHER" id="PTHR45797:SF1">
    <property type="entry name" value="HELICASE ARIP4"/>
    <property type="match status" value="1"/>
</dbReference>
<feature type="compositionally biased region" description="Basic and acidic residues" evidence="9">
    <location>
        <begin position="51"/>
        <end position="70"/>
    </location>
</feature>
<comment type="subcellular location">
    <subcellularLocation>
        <location evidence="1">Nucleus</location>
    </subcellularLocation>
</comment>
<dbReference type="GO" id="GO:0016887">
    <property type="term" value="F:ATP hydrolysis activity"/>
    <property type="evidence" value="ECO:0007669"/>
    <property type="project" value="InterPro"/>
</dbReference>
<evidence type="ECO:0000313" key="10">
    <source>
        <dbReference type="EnsemblPlants" id="EMT20259"/>
    </source>
</evidence>
<dbReference type="InterPro" id="IPR000330">
    <property type="entry name" value="SNF2_N"/>
</dbReference>
<reference evidence="10" key="1">
    <citation type="submission" date="2015-06" db="UniProtKB">
        <authorList>
            <consortium name="EnsemblPlants"/>
        </authorList>
    </citation>
    <scope>IDENTIFICATION</scope>
</reference>
<dbReference type="SMART" id="SM00490">
    <property type="entry name" value="HELICc"/>
    <property type="match status" value="1"/>
</dbReference>
<evidence type="ECO:0000256" key="1">
    <source>
        <dbReference type="ARBA" id="ARBA00004123"/>
    </source>
</evidence>
<feature type="region of interest" description="Disordered" evidence="9">
    <location>
        <begin position="47"/>
        <end position="83"/>
    </location>
</feature>
<evidence type="ECO:0000256" key="7">
    <source>
        <dbReference type="ARBA" id="ARBA00023125"/>
    </source>
</evidence>
<dbReference type="InterPro" id="IPR014001">
    <property type="entry name" value="Helicase_ATP-bd"/>
</dbReference>
<dbReference type="InterPro" id="IPR044574">
    <property type="entry name" value="ARIP4-like"/>
</dbReference>
<dbReference type="GO" id="GO:0003677">
    <property type="term" value="F:DNA binding"/>
    <property type="evidence" value="ECO:0007669"/>
    <property type="project" value="UniProtKB-KW"/>
</dbReference>
<dbReference type="InterPro" id="IPR038718">
    <property type="entry name" value="SNF2-like_sf"/>
</dbReference>
<feature type="compositionally biased region" description="Polar residues" evidence="9">
    <location>
        <begin position="583"/>
        <end position="593"/>
    </location>
</feature>
<organism evidence="10">
    <name type="scientific">Aegilops tauschii</name>
    <name type="common">Tausch's goatgrass</name>
    <name type="synonym">Aegilops squarrosa</name>
    <dbReference type="NCBI Taxonomy" id="37682"/>
    <lineage>
        <taxon>Eukaryota</taxon>
        <taxon>Viridiplantae</taxon>
        <taxon>Streptophyta</taxon>
        <taxon>Embryophyta</taxon>
        <taxon>Tracheophyta</taxon>
        <taxon>Spermatophyta</taxon>
        <taxon>Magnoliopsida</taxon>
        <taxon>Liliopsida</taxon>
        <taxon>Poales</taxon>
        <taxon>Poaceae</taxon>
        <taxon>BOP clade</taxon>
        <taxon>Pooideae</taxon>
        <taxon>Triticodae</taxon>
        <taxon>Triticeae</taxon>
        <taxon>Triticinae</taxon>
        <taxon>Aegilops</taxon>
    </lineage>
</organism>
<feature type="region of interest" description="Disordered" evidence="9">
    <location>
        <begin position="1"/>
        <end position="24"/>
    </location>
</feature>
<dbReference type="Pfam" id="PF00271">
    <property type="entry name" value="Helicase_C"/>
    <property type="match status" value="1"/>
</dbReference>